<proteinExistence type="predicted"/>
<dbReference type="GeneID" id="101854464"/>
<dbReference type="RefSeq" id="XP_035826643.1">
    <property type="nucleotide sequence ID" value="XM_035970750.1"/>
</dbReference>
<keyword evidence="2" id="KW-0812">Transmembrane</keyword>
<evidence type="ECO:0000256" key="2">
    <source>
        <dbReference type="SAM" id="Phobius"/>
    </source>
</evidence>
<feature type="compositionally biased region" description="Basic and acidic residues" evidence="1">
    <location>
        <begin position="115"/>
        <end position="132"/>
    </location>
</feature>
<organism evidence="3 4">
    <name type="scientific">Aplysia californica</name>
    <name type="common">California sea hare</name>
    <dbReference type="NCBI Taxonomy" id="6500"/>
    <lineage>
        <taxon>Eukaryota</taxon>
        <taxon>Metazoa</taxon>
        <taxon>Spiralia</taxon>
        <taxon>Lophotrochozoa</taxon>
        <taxon>Mollusca</taxon>
        <taxon>Gastropoda</taxon>
        <taxon>Heterobranchia</taxon>
        <taxon>Euthyneura</taxon>
        <taxon>Tectipleura</taxon>
        <taxon>Aplysiida</taxon>
        <taxon>Aplysioidea</taxon>
        <taxon>Aplysiidae</taxon>
        <taxon>Aplysia</taxon>
    </lineage>
</organism>
<gene>
    <name evidence="4" type="primary">LOC101854464</name>
</gene>
<dbReference type="Proteomes" id="UP000694888">
    <property type="component" value="Unplaced"/>
</dbReference>
<dbReference type="PANTHER" id="PTHR12242">
    <property type="entry name" value="OS02G0130600 PROTEIN-RELATED"/>
    <property type="match status" value="1"/>
</dbReference>
<feature type="transmembrane region" description="Helical" evidence="2">
    <location>
        <begin position="244"/>
        <end position="267"/>
    </location>
</feature>
<protein>
    <submittedName>
        <fullName evidence="4">Protein rolling stone isoform X1</fullName>
    </submittedName>
</protein>
<evidence type="ECO:0000313" key="3">
    <source>
        <dbReference type="Proteomes" id="UP000694888"/>
    </source>
</evidence>
<keyword evidence="2" id="KW-0472">Membrane</keyword>
<feature type="transmembrane region" description="Helical" evidence="2">
    <location>
        <begin position="205"/>
        <end position="221"/>
    </location>
</feature>
<dbReference type="Pfam" id="PF21534">
    <property type="entry name" value="Rost"/>
    <property type="match status" value="1"/>
</dbReference>
<keyword evidence="2" id="KW-1133">Transmembrane helix</keyword>
<feature type="region of interest" description="Disordered" evidence="1">
    <location>
        <begin position="104"/>
        <end position="132"/>
    </location>
</feature>
<evidence type="ECO:0000313" key="4">
    <source>
        <dbReference type="RefSeq" id="XP_035826643.1"/>
    </source>
</evidence>
<dbReference type="PANTHER" id="PTHR12242:SF1">
    <property type="entry name" value="MYND-TYPE DOMAIN-CONTAINING PROTEIN"/>
    <property type="match status" value="1"/>
</dbReference>
<keyword evidence="3" id="KW-1185">Reference proteome</keyword>
<name>A0ABM1VW51_APLCA</name>
<reference evidence="4" key="1">
    <citation type="submission" date="2025-08" db="UniProtKB">
        <authorList>
            <consortium name="RefSeq"/>
        </authorList>
    </citation>
    <scope>IDENTIFICATION</scope>
</reference>
<sequence>MSCLRQYLPGVSIDSFFLVHDNEMDFLSFKWLPQPGLYAIYATVCCVYTLAMTVYSGFDSPYGAKILIWMTYWGYYSLTLRFTVTAVNAWRNVVWLKYESEGEGNVFDESAPSPESEREESGERRGSSSREMHHLPPGLALQWLLQNISNSVSLLVTVLFWALVYTGVHQTYMSINSHAINSLLVLADVMLSAAPIHMLHFHMPLVYLMIYIAFTLIYWAGNGTNHRGEPYIYSVLDYSGKPKVAIVVIVCVALIIVPLTQVLLCGLRRLREKIHAKLRLWKDLENPTRLYQRQ</sequence>
<dbReference type="InterPro" id="IPR049352">
    <property type="entry name" value="Rost"/>
</dbReference>
<feature type="transmembrane region" description="Helical" evidence="2">
    <location>
        <begin position="38"/>
        <end position="58"/>
    </location>
</feature>
<accession>A0ABM1VW51</accession>
<feature type="transmembrane region" description="Helical" evidence="2">
    <location>
        <begin position="152"/>
        <end position="172"/>
    </location>
</feature>
<evidence type="ECO:0000256" key="1">
    <source>
        <dbReference type="SAM" id="MobiDB-lite"/>
    </source>
</evidence>